<dbReference type="InterPro" id="IPR003713">
    <property type="entry name" value="FliS"/>
</dbReference>
<dbReference type="InterPro" id="IPR036584">
    <property type="entry name" value="FliS_sf"/>
</dbReference>
<dbReference type="EMBL" id="JAHLFE010000144">
    <property type="protein sequence ID" value="MBU3844630.1"/>
    <property type="molecule type" value="Genomic_DNA"/>
</dbReference>
<evidence type="ECO:0000313" key="8">
    <source>
        <dbReference type="Proteomes" id="UP000733611"/>
    </source>
</evidence>
<keyword evidence="5" id="KW-0143">Chaperone</keyword>
<sequence>MFVNKPQDMLKEYQKTSVNAELAMADPYTITKALFQGVFERLGQAKGAIARGDLEEKAKKLASASAIIQHLKDTLDPTQAPEIAKNLAFIYDFMLAKIADATMQVSAQPIDDALKVFMPIKNAWDSIPQSAIKEAESKMRANNQHFQHNYDPSKNLVDGAI</sequence>
<accession>A0A948WYB0</accession>
<evidence type="ECO:0000256" key="5">
    <source>
        <dbReference type="ARBA" id="ARBA00023186"/>
    </source>
</evidence>
<evidence type="ECO:0000256" key="6">
    <source>
        <dbReference type="PIRNR" id="PIRNR039090"/>
    </source>
</evidence>
<dbReference type="CDD" id="cd16098">
    <property type="entry name" value="FliS"/>
    <property type="match status" value="1"/>
</dbReference>
<dbReference type="GO" id="GO:0005829">
    <property type="term" value="C:cytosol"/>
    <property type="evidence" value="ECO:0007669"/>
    <property type="project" value="UniProtKB-SubCell"/>
</dbReference>
<dbReference type="NCBIfam" id="TIGR00208">
    <property type="entry name" value="fliS"/>
    <property type="match status" value="1"/>
</dbReference>
<keyword evidence="7" id="KW-0966">Cell projection</keyword>
<reference evidence="7" key="2">
    <citation type="submission" date="2021-04" db="EMBL/GenBank/DDBJ databases">
        <authorList>
            <person name="Gilroy R."/>
        </authorList>
    </citation>
    <scope>NUCLEOTIDE SEQUENCE</scope>
    <source>
        <strain evidence="7">378</strain>
    </source>
</reference>
<dbReference type="PANTHER" id="PTHR34773">
    <property type="entry name" value="FLAGELLAR SECRETION CHAPERONE FLIS"/>
    <property type="match status" value="1"/>
</dbReference>
<gene>
    <name evidence="7" type="primary">fliS</name>
    <name evidence="7" type="ORF">H9847_07170</name>
</gene>
<dbReference type="Pfam" id="PF02561">
    <property type="entry name" value="FliS"/>
    <property type="match status" value="1"/>
</dbReference>
<comment type="caution">
    <text evidence="7">The sequence shown here is derived from an EMBL/GenBank/DDBJ whole genome shotgun (WGS) entry which is preliminary data.</text>
</comment>
<keyword evidence="7" id="KW-0969">Cilium</keyword>
<proteinExistence type="inferred from homology"/>
<dbReference type="GO" id="GO:0071973">
    <property type="term" value="P:bacterial-type flagellum-dependent cell motility"/>
    <property type="evidence" value="ECO:0007669"/>
    <property type="project" value="TreeGrafter"/>
</dbReference>
<dbReference type="Proteomes" id="UP000733611">
    <property type="component" value="Unassembled WGS sequence"/>
</dbReference>
<keyword evidence="3 6" id="KW-0963">Cytoplasm</keyword>
<evidence type="ECO:0000256" key="4">
    <source>
        <dbReference type="ARBA" id="ARBA00022795"/>
    </source>
</evidence>
<keyword evidence="7" id="KW-0282">Flagellum</keyword>
<dbReference type="PANTHER" id="PTHR34773:SF1">
    <property type="entry name" value="FLAGELLAR SECRETION CHAPERONE FLIS"/>
    <property type="match status" value="1"/>
</dbReference>
<evidence type="ECO:0000256" key="2">
    <source>
        <dbReference type="ARBA" id="ARBA00008787"/>
    </source>
</evidence>
<comment type="similarity">
    <text evidence="2 6">Belongs to the FliS family.</text>
</comment>
<evidence type="ECO:0000313" key="7">
    <source>
        <dbReference type="EMBL" id="MBU3844630.1"/>
    </source>
</evidence>
<name>A0A948WYB0_9GAMM</name>
<protein>
    <recommendedName>
        <fullName evidence="6">Flagellar secretion chaperone FliS</fullName>
    </recommendedName>
</protein>
<dbReference type="Gene3D" id="1.20.120.340">
    <property type="entry name" value="Flagellar protein FliS"/>
    <property type="match status" value="1"/>
</dbReference>
<comment type="subcellular location">
    <subcellularLocation>
        <location evidence="1 6">Cytoplasm</location>
        <location evidence="1 6">Cytosol</location>
    </subcellularLocation>
</comment>
<reference evidence="7" key="1">
    <citation type="journal article" date="2021" name="PeerJ">
        <title>Extensive microbial diversity within the chicken gut microbiome revealed by metagenomics and culture.</title>
        <authorList>
            <person name="Gilroy R."/>
            <person name="Ravi A."/>
            <person name="Getino M."/>
            <person name="Pursley I."/>
            <person name="Horton D.L."/>
            <person name="Alikhan N.F."/>
            <person name="Baker D."/>
            <person name="Gharbi K."/>
            <person name="Hall N."/>
            <person name="Watson M."/>
            <person name="Adriaenssens E.M."/>
            <person name="Foster-Nyarko E."/>
            <person name="Jarju S."/>
            <person name="Secka A."/>
            <person name="Antonio M."/>
            <person name="Oren A."/>
            <person name="Chaudhuri R.R."/>
            <person name="La Ragione R."/>
            <person name="Hildebrand F."/>
            <person name="Pallen M.J."/>
        </authorList>
    </citation>
    <scope>NUCLEOTIDE SEQUENCE</scope>
    <source>
        <strain evidence="7">378</strain>
    </source>
</reference>
<evidence type="ECO:0000256" key="1">
    <source>
        <dbReference type="ARBA" id="ARBA00004514"/>
    </source>
</evidence>
<keyword evidence="4 6" id="KW-1005">Bacterial flagellum biogenesis</keyword>
<evidence type="ECO:0000256" key="3">
    <source>
        <dbReference type="ARBA" id="ARBA00022490"/>
    </source>
</evidence>
<organism evidence="7 8">
    <name type="scientific">Candidatus Anaerobiospirillum pullicola</name>
    <dbReference type="NCBI Taxonomy" id="2838451"/>
    <lineage>
        <taxon>Bacteria</taxon>
        <taxon>Pseudomonadati</taxon>
        <taxon>Pseudomonadota</taxon>
        <taxon>Gammaproteobacteria</taxon>
        <taxon>Aeromonadales</taxon>
        <taxon>Succinivibrionaceae</taxon>
        <taxon>Anaerobiospirillum</taxon>
    </lineage>
</organism>
<dbReference type="GO" id="GO:0044780">
    <property type="term" value="P:bacterial-type flagellum assembly"/>
    <property type="evidence" value="ECO:0007669"/>
    <property type="project" value="InterPro"/>
</dbReference>
<dbReference type="SUPFAM" id="SSF101116">
    <property type="entry name" value="Flagellar export chaperone FliS"/>
    <property type="match status" value="1"/>
</dbReference>
<dbReference type="PIRSF" id="PIRSF039090">
    <property type="entry name" value="Flis"/>
    <property type="match status" value="1"/>
</dbReference>
<dbReference type="AlphaFoldDB" id="A0A948WYB0"/>